<dbReference type="CDD" id="cd07574">
    <property type="entry name" value="nitrilase_Rim1_like"/>
    <property type="match status" value="1"/>
</dbReference>
<feature type="domain" description="CN hydrolase" evidence="1">
    <location>
        <begin position="222"/>
        <end position="479"/>
    </location>
</feature>
<dbReference type="PANTHER" id="PTHR23088">
    <property type="entry name" value="NITRILASE-RELATED"/>
    <property type="match status" value="1"/>
</dbReference>
<organism evidence="3">
    <name type="scientific">hydrothermal vent metagenome</name>
    <dbReference type="NCBI Taxonomy" id="652676"/>
    <lineage>
        <taxon>unclassified sequences</taxon>
        <taxon>metagenomes</taxon>
        <taxon>ecological metagenomes</taxon>
    </lineage>
</organism>
<dbReference type="Pfam" id="PF00583">
    <property type="entry name" value="Acetyltransf_1"/>
    <property type="match status" value="1"/>
</dbReference>
<dbReference type="GO" id="GO:0004040">
    <property type="term" value="F:amidase activity"/>
    <property type="evidence" value="ECO:0007669"/>
    <property type="project" value="UniProtKB-EC"/>
</dbReference>
<sequence>MESHHVEIRHLTFEDMSELKSASERVYDGGALSVWTSAILHRLFTVFPEGQICVCVDGKVVGCALSLIIDYAKFGDEHTYEEITAGYDFTTHDGEGDVLYGIEVFIHPEYRGLRLARRLYDARKELCENLNLRAIIAGGRMPKYAENAKSMSAKTYIEKVKSKELYDPVLSFQLANDFHVRKLLVGYLSGDVASKEYATLIEWSNIFYTKSVKLINARRSDVRLGLVQWKMRPMKTLEELIEQIEFYVDAVSDYKSDFVLFPELFNAPLMAEFNHLSEREAIRALAGYTDQIRDKFCEFAISYNINIITGSMPLLEGEELFNSGFLCRRDGTFQRYDKIHVTPSEDRSWAMRGGDSIQVIDTDCGKVGVVVCYDVEFPEYIRLLADQGMNILFVPFLTDTQNGYTRVRHCAMARAIENECYVAIAGGVGNLAKVNNMDIQYAQSALFTPSDFQFPATAIKAEATPNSEMTLLVDVNLDLLKQLHSHGSVHTMRDRRKDLYTLARTDKAKQKD</sequence>
<dbReference type="PROSITE" id="PS50263">
    <property type="entry name" value="CN_HYDROLASE"/>
    <property type="match status" value="1"/>
</dbReference>
<dbReference type="AlphaFoldDB" id="A0A160TC56"/>
<dbReference type="InterPro" id="IPR016181">
    <property type="entry name" value="Acyl_CoA_acyltransferase"/>
</dbReference>
<evidence type="ECO:0000259" key="2">
    <source>
        <dbReference type="PROSITE" id="PS51186"/>
    </source>
</evidence>
<name>A0A160TC56_9ZZZZ</name>
<dbReference type="PROSITE" id="PS51186">
    <property type="entry name" value="GNAT"/>
    <property type="match status" value="1"/>
</dbReference>
<dbReference type="Gene3D" id="3.40.630.30">
    <property type="match status" value="1"/>
</dbReference>
<dbReference type="InterPro" id="IPR036526">
    <property type="entry name" value="C-N_Hydrolase_sf"/>
</dbReference>
<feature type="domain" description="N-acetyltransferase" evidence="2">
    <location>
        <begin position="6"/>
        <end position="213"/>
    </location>
</feature>
<evidence type="ECO:0000259" key="1">
    <source>
        <dbReference type="PROSITE" id="PS50263"/>
    </source>
</evidence>
<dbReference type="GO" id="GO:0016747">
    <property type="term" value="F:acyltransferase activity, transferring groups other than amino-acyl groups"/>
    <property type="evidence" value="ECO:0007669"/>
    <property type="project" value="InterPro"/>
</dbReference>
<dbReference type="Gene3D" id="3.60.110.10">
    <property type="entry name" value="Carbon-nitrogen hydrolase"/>
    <property type="match status" value="1"/>
</dbReference>
<dbReference type="InterPro" id="IPR000182">
    <property type="entry name" value="GNAT_dom"/>
</dbReference>
<dbReference type="PANTHER" id="PTHR23088:SF50">
    <property type="entry name" value="HYDROLASE YHCX"/>
    <property type="match status" value="1"/>
</dbReference>
<dbReference type="SUPFAM" id="SSF55729">
    <property type="entry name" value="Acyl-CoA N-acyltransferases (Nat)"/>
    <property type="match status" value="1"/>
</dbReference>
<dbReference type="SUPFAM" id="SSF56317">
    <property type="entry name" value="Carbon-nitrogen hydrolase"/>
    <property type="match status" value="1"/>
</dbReference>
<proteinExistence type="predicted"/>
<dbReference type="CDD" id="cd04301">
    <property type="entry name" value="NAT_SF"/>
    <property type="match status" value="1"/>
</dbReference>
<reference evidence="3" key="1">
    <citation type="submission" date="2015-10" db="EMBL/GenBank/DDBJ databases">
        <authorList>
            <person name="Gilbert D.G."/>
        </authorList>
    </citation>
    <scope>NUCLEOTIDE SEQUENCE</scope>
</reference>
<accession>A0A160TC56</accession>
<protein>
    <submittedName>
        <fullName evidence="3">Aliphatic amidase AmiE</fullName>
        <ecNumber evidence="3">3.5.1.4</ecNumber>
    </submittedName>
</protein>
<dbReference type="EC" id="3.5.1.4" evidence="3"/>
<dbReference type="PROSITE" id="PS01227">
    <property type="entry name" value="UPF0012"/>
    <property type="match status" value="1"/>
</dbReference>
<dbReference type="InterPro" id="IPR001110">
    <property type="entry name" value="UPF0012_CS"/>
</dbReference>
<gene>
    <name evidence="3" type="ORF">MGWOODY_Tha499</name>
</gene>
<dbReference type="InterPro" id="IPR003010">
    <property type="entry name" value="C-N_Hydrolase"/>
</dbReference>
<dbReference type="Pfam" id="PF00795">
    <property type="entry name" value="CN_hydrolase"/>
    <property type="match status" value="1"/>
</dbReference>
<keyword evidence="3" id="KW-0378">Hydrolase</keyword>
<evidence type="ECO:0000313" key="3">
    <source>
        <dbReference type="EMBL" id="CUS40544.1"/>
    </source>
</evidence>
<dbReference type="EMBL" id="CZQC01000018">
    <property type="protein sequence ID" value="CUS40544.1"/>
    <property type="molecule type" value="Genomic_DNA"/>
</dbReference>